<name>A0A6A5ZW95_9PLEO</name>
<accession>A0A6A5ZW95</accession>
<evidence type="ECO:0000313" key="1">
    <source>
        <dbReference type="EMBL" id="KAF2123566.1"/>
    </source>
</evidence>
<dbReference type="RefSeq" id="XP_033517960.1">
    <property type="nucleotide sequence ID" value="XM_033671057.1"/>
</dbReference>
<organism evidence="1 2">
    <name type="scientific">Dothidotthia symphoricarpi CBS 119687</name>
    <dbReference type="NCBI Taxonomy" id="1392245"/>
    <lineage>
        <taxon>Eukaryota</taxon>
        <taxon>Fungi</taxon>
        <taxon>Dikarya</taxon>
        <taxon>Ascomycota</taxon>
        <taxon>Pezizomycotina</taxon>
        <taxon>Dothideomycetes</taxon>
        <taxon>Pleosporomycetidae</taxon>
        <taxon>Pleosporales</taxon>
        <taxon>Dothidotthiaceae</taxon>
        <taxon>Dothidotthia</taxon>
    </lineage>
</organism>
<evidence type="ECO:0000313" key="2">
    <source>
        <dbReference type="Proteomes" id="UP000799771"/>
    </source>
</evidence>
<dbReference type="EMBL" id="ML977525">
    <property type="protein sequence ID" value="KAF2123566.1"/>
    <property type="molecule type" value="Genomic_DNA"/>
</dbReference>
<keyword evidence="2" id="KW-1185">Reference proteome</keyword>
<dbReference type="GeneID" id="54411489"/>
<gene>
    <name evidence="1" type="ORF">P153DRAFT_391397</name>
</gene>
<proteinExistence type="predicted"/>
<dbReference type="AlphaFoldDB" id="A0A6A5ZW95"/>
<reference evidence="1" key="1">
    <citation type="journal article" date="2020" name="Stud. Mycol.">
        <title>101 Dothideomycetes genomes: a test case for predicting lifestyles and emergence of pathogens.</title>
        <authorList>
            <person name="Haridas S."/>
            <person name="Albert R."/>
            <person name="Binder M."/>
            <person name="Bloem J."/>
            <person name="Labutti K."/>
            <person name="Salamov A."/>
            <person name="Andreopoulos B."/>
            <person name="Baker S."/>
            <person name="Barry K."/>
            <person name="Bills G."/>
            <person name="Bluhm B."/>
            <person name="Cannon C."/>
            <person name="Castanera R."/>
            <person name="Culley D."/>
            <person name="Daum C."/>
            <person name="Ezra D."/>
            <person name="Gonzalez J."/>
            <person name="Henrissat B."/>
            <person name="Kuo A."/>
            <person name="Liang C."/>
            <person name="Lipzen A."/>
            <person name="Lutzoni F."/>
            <person name="Magnuson J."/>
            <person name="Mondo S."/>
            <person name="Nolan M."/>
            <person name="Ohm R."/>
            <person name="Pangilinan J."/>
            <person name="Park H.-J."/>
            <person name="Ramirez L."/>
            <person name="Alfaro M."/>
            <person name="Sun H."/>
            <person name="Tritt A."/>
            <person name="Yoshinaga Y."/>
            <person name="Zwiers L.-H."/>
            <person name="Turgeon B."/>
            <person name="Goodwin S."/>
            <person name="Spatafora J."/>
            <person name="Crous P."/>
            <person name="Grigoriev I."/>
        </authorList>
    </citation>
    <scope>NUCLEOTIDE SEQUENCE</scope>
    <source>
        <strain evidence="1">CBS 119687</strain>
    </source>
</reference>
<protein>
    <submittedName>
        <fullName evidence="1">Uncharacterized protein</fullName>
    </submittedName>
</protein>
<sequence length="220" mass="25165">MRLAVNPEPIDIIPICPTNTTIRKRVHILPATGNMSRPNSKRRHHAGHFKRLLSFTDAAKSPRYYDFEKGYTVFDALGADHIYEYLLTRSYQAMSFLMLHRRESDVASNIETQKGLMRMHRATEMCTSSSQPGDNPKQPIMTFRDFRVRFQAFPSIMTLKLTRRKGGKLILLETFNIRIGTLTSCRRAQPQTARALQSRHANSKNSNSFTVVHQLIQGTG</sequence>
<dbReference type="Proteomes" id="UP000799771">
    <property type="component" value="Unassembled WGS sequence"/>
</dbReference>